<feature type="domain" description="DZANK-type" evidence="3">
    <location>
        <begin position="153"/>
        <end position="197"/>
    </location>
</feature>
<dbReference type="Pfam" id="PF24252">
    <property type="entry name" value="CdrL_M"/>
    <property type="match status" value="1"/>
</dbReference>
<reference evidence="5 6" key="1">
    <citation type="journal article" date="2019" name="Int. J. Syst. Evol. Microbiol.">
        <title>The Global Catalogue of Microorganisms (GCM) 10K type strain sequencing project: providing services to taxonomists for standard genome sequencing and annotation.</title>
        <authorList>
            <consortium name="The Broad Institute Genomics Platform"/>
            <consortium name="The Broad Institute Genome Sequencing Center for Infectious Disease"/>
            <person name="Wu L."/>
            <person name="Ma J."/>
        </authorList>
    </citation>
    <scope>NUCLEOTIDE SEQUENCE [LARGE SCALE GENOMIC DNA]</scope>
    <source>
        <strain evidence="5 6">LMG 29247</strain>
    </source>
</reference>
<evidence type="ECO:0000259" key="4">
    <source>
        <dbReference type="Pfam" id="PF24252"/>
    </source>
</evidence>
<feature type="domain" description="Ribbon-helix-helix protein CopG" evidence="2">
    <location>
        <begin position="4"/>
        <end position="36"/>
    </location>
</feature>
<dbReference type="AlphaFoldDB" id="A0ABD5SW56"/>
<dbReference type="EMBL" id="JBHSWV010000359">
    <property type="protein sequence ID" value="MFC6767320.1"/>
    <property type="molecule type" value="Genomic_DNA"/>
</dbReference>
<keyword evidence="6" id="KW-1185">Reference proteome</keyword>
<feature type="compositionally biased region" description="Basic and acidic residues" evidence="1">
    <location>
        <begin position="44"/>
        <end position="84"/>
    </location>
</feature>
<dbReference type="InterPro" id="IPR002145">
    <property type="entry name" value="CopG"/>
</dbReference>
<evidence type="ECO:0000313" key="6">
    <source>
        <dbReference type="Proteomes" id="UP001596383"/>
    </source>
</evidence>
<dbReference type="InterPro" id="IPR056278">
    <property type="entry name" value="CdrL_M"/>
</dbReference>
<protein>
    <submittedName>
        <fullName evidence="5">Zinc ribbon domain-containing protein</fullName>
    </submittedName>
</protein>
<gene>
    <name evidence="5" type="ORF">ACFQE6_20720</name>
</gene>
<evidence type="ECO:0000259" key="3">
    <source>
        <dbReference type="Pfam" id="PF12773"/>
    </source>
</evidence>
<dbReference type="InterPro" id="IPR025874">
    <property type="entry name" value="DZR"/>
</dbReference>
<comment type="caution">
    <text evidence="5">The sequence shown here is derived from an EMBL/GenBank/DDBJ whole genome shotgun (WGS) entry which is preliminary data.</text>
</comment>
<feature type="compositionally biased region" description="Basic and acidic residues" evidence="1">
    <location>
        <begin position="134"/>
        <end position="150"/>
    </location>
</feature>
<evidence type="ECO:0000256" key="1">
    <source>
        <dbReference type="SAM" id="MobiDB-lite"/>
    </source>
</evidence>
<dbReference type="Proteomes" id="UP001596383">
    <property type="component" value="Unassembled WGS sequence"/>
</dbReference>
<feature type="domain" description="CdrL-like middle region" evidence="4">
    <location>
        <begin position="55"/>
        <end position="113"/>
    </location>
</feature>
<evidence type="ECO:0000259" key="2">
    <source>
        <dbReference type="Pfam" id="PF01402"/>
    </source>
</evidence>
<dbReference type="Pfam" id="PF01402">
    <property type="entry name" value="RHH_1"/>
    <property type="match status" value="1"/>
</dbReference>
<name>A0ABD5SW56_9EURY</name>
<proteinExistence type="predicted"/>
<dbReference type="RefSeq" id="WP_273740222.1">
    <property type="nucleotide sequence ID" value="NZ_JAQIVI010000359.1"/>
</dbReference>
<sequence length="213" mass="23341">MSKITFRADDDLVEQLEQLDASKSEAMREALRSYLEGSDEAAGGEDRSESDRRRTDVIDELIRTRVDDRLRELGIDRAGSRARDSTPSPEPQDVNVSISLEGAAVRSSEQNSQSSGQRQTGARDPTPNDGEAAGARERAGTQSPDGRDSGRQCNQCGDRLDGDHMYCPNCGEKASRRLFCECGDEVRSDWSFCPSCGRRTPAADVLESDGTQF</sequence>
<dbReference type="Pfam" id="PF12773">
    <property type="entry name" value="DZR"/>
    <property type="match status" value="1"/>
</dbReference>
<accession>A0ABD5SW56</accession>
<evidence type="ECO:0000313" key="5">
    <source>
        <dbReference type="EMBL" id="MFC6767320.1"/>
    </source>
</evidence>
<organism evidence="5 6">
    <name type="scientific">Natrinema soli</name>
    <dbReference type="NCBI Taxonomy" id="1930624"/>
    <lineage>
        <taxon>Archaea</taxon>
        <taxon>Methanobacteriati</taxon>
        <taxon>Methanobacteriota</taxon>
        <taxon>Stenosarchaea group</taxon>
        <taxon>Halobacteria</taxon>
        <taxon>Halobacteriales</taxon>
        <taxon>Natrialbaceae</taxon>
        <taxon>Natrinema</taxon>
    </lineage>
</organism>
<feature type="region of interest" description="Disordered" evidence="1">
    <location>
        <begin position="34"/>
        <end position="155"/>
    </location>
</feature>
<feature type="compositionally biased region" description="Polar residues" evidence="1">
    <location>
        <begin position="107"/>
        <end position="120"/>
    </location>
</feature>